<dbReference type="CDD" id="cd03530">
    <property type="entry name" value="Rieske_NirD_small_Bacillus"/>
    <property type="match status" value="1"/>
</dbReference>
<evidence type="ECO:0000256" key="3">
    <source>
        <dbReference type="ARBA" id="ARBA00023002"/>
    </source>
</evidence>
<keyword evidence="6" id="KW-0534">Nitrate assimilation</keyword>
<gene>
    <name evidence="8" type="primary">nirD</name>
    <name evidence="8" type="ORF">MTUNDRAET4_0337</name>
</gene>
<dbReference type="EC" id="1.7.1.4" evidence="8"/>
<dbReference type="SUPFAM" id="SSF50022">
    <property type="entry name" value="ISP domain"/>
    <property type="match status" value="1"/>
</dbReference>
<dbReference type="GO" id="GO:0046872">
    <property type="term" value="F:metal ion binding"/>
    <property type="evidence" value="ECO:0007669"/>
    <property type="project" value="UniProtKB-KW"/>
</dbReference>
<dbReference type="NCBIfam" id="TIGR02378">
    <property type="entry name" value="nirD_assim_sml"/>
    <property type="match status" value="1"/>
</dbReference>
<dbReference type="Gene3D" id="2.102.10.10">
    <property type="entry name" value="Rieske [2Fe-2S] iron-sulphur domain"/>
    <property type="match status" value="1"/>
</dbReference>
<evidence type="ECO:0000256" key="1">
    <source>
        <dbReference type="ARBA" id="ARBA00022714"/>
    </source>
</evidence>
<evidence type="ECO:0000256" key="2">
    <source>
        <dbReference type="ARBA" id="ARBA00022723"/>
    </source>
</evidence>
<evidence type="ECO:0000313" key="9">
    <source>
        <dbReference type="Proteomes" id="UP000294360"/>
    </source>
</evidence>
<evidence type="ECO:0000256" key="5">
    <source>
        <dbReference type="ARBA" id="ARBA00023014"/>
    </source>
</evidence>
<dbReference type="PANTHER" id="PTHR21496:SF23">
    <property type="entry name" value="3-PHENYLPROPIONATE_CINNAMIC ACID DIOXYGENASE FERREDOXIN SUBUNIT"/>
    <property type="match status" value="1"/>
</dbReference>
<dbReference type="KEGG" id="mtun:MTUNDRAET4_0337.1"/>
<dbReference type="PANTHER" id="PTHR21496">
    <property type="entry name" value="FERREDOXIN-RELATED"/>
    <property type="match status" value="1"/>
</dbReference>
<protein>
    <submittedName>
        <fullName evidence="8">Assimilatory nitrite reductase (NAD(P)H) small subunit nirD</fullName>
        <ecNumber evidence="8">1.7.1.4</ecNumber>
    </submittedName>
</protein>
<dbReference type="OrthoDB" id="9800776at2"/>
<dbReference type="Pfam" id="PF00355">
    <property type="entry name" value="Rieske"/>
    <property type="match status" value="1"/>
</dbReference>
<sequence>MNWIAIGSPADIPLRGARCVVTPKGRVAVFRTAEEQFFAMEDRCPHKGGPLSQGIVHGAAVTCPLHNWVISLETGRALGADVGSVRTIPLKLEGDSLFLALDALAIEAA</sequence>
<dbReference type="InterPro" id="IPR017941">
    <property type="entry name" value="Rieske_2Fe-2S"/>
</dbReference>
<dbReference type="RefSeq" id="WP_134493123.1">
    <property type="nucleotide sequence ID" value="NZ_CP139088.1"/>
</dbReference>
<feature type="domain" description="Rieske" evidence="7">
    <location>
        <begin position="3"/>
        <end position="99"/>
    </location>
</feature>
<reference evidence="8 9" key="1">
    <citation type="submission" date="2019-03" db="EMBL/GenBank/DDBJ databases">
        <authorList>
            <person name="Kox A.R. M."/>
        </authorList>
    </citation>
    <scope>NUCLEOTIDE SEQUENCE [LARGE SCALE GENOMIC DNA]</scope>
    <source>
        <strain evidence="8">MTUNDRAET4 annotated genome</strain>
        <plasmid evidence="9">2</plasmid>
    </source>
</reference>
<dbReference type="Proteomes" id="UP000294360">
    <property type="component" value="Plasmid 2"/>
</dbReference>
<dbReference type="GO" id="GO:0051537">
    <property type="term" value="F:2 iron, 2 sulfur cluster binding"/>
    <property type="evidence" value="ECO:0007669"/>
    <property type="project" value="UniProtKB-KW"/>
</dbReference>
<dbReference type="GO" id="GO:0008942">
    <property type="term" value="F:nitrite reductase [NAD(P)H] activity"/>
    <property type="evidence" value="ECO:0007669"/>
    <property type="project" value="UniProtKB-EC"/>
</dbReference>
<keyword evidence="2" id="KW-0479">Metal-binding</keyword>
<dbReference type="InterPro" id="IPR036922">
    <property type="entry name" value="Rieske_2Fe-2S_sf"/>
</dbReference>
<evidence type="ECO:0000313" key="8">
    <source>
        <dbReference type="EMBL" id="VFU16723.1"/>
    </source>
</evidence>
<dbReference type="AlphaFoldDB" id="A0A4U8Z757"/>
<keyword evidence="1" id="KW-0001">2Fe-2S</keyword>
<evidence type="ECO:0000256" key="6">
    <source>
        <dbReference type="ARBA" id="ARBA00023063"/>
    </source>
</evidence>
<geneLocation type="plasmid" evidence="8 9">
    <name>2</name>
</geneLocation>
<name>A0A4U8Z757_METTU</name>
<keyword evidence="4" id="KW-0408">Iron</keyword>
<organism evidence="8 9">
    <name type="scientific">Methylocella tundrae</name>
    <dbReference type="NCBI Taxonomy" id="227605"/>
    <lineage>
        <taxon>Bacteria</taxon>
        <taxon>Pseudomonadati</taxon>
        <taxon>Pseudomonadota</taxon>
        <taxon>Alphaproteobacteria</taxon>
        <taxon>Hyphomicrobiales</taxon>
        <taxon>Beijerinckiaceae</taxon>
        <taxon>Methylocella</taxon>
    </lineage>
</organism>
<proteinExistence type="predicted"/>
<dbReference type="InterPro" id="IPR012748">
    <property type="entry name" value="Rieske-like_NirD"/>
</dbReference>
<evidence type="ECO:0000259" key="7">
    <source>
        <dbReference type="PROSITE" id="PS51296"/>
    </source>
</evidence>
<dbReference type="GO" id="GO:0042128">
    <property type="term" value="P:nitrate assimilation"/>
    <property type="evidence" value="ECO:0007669"/>
    <property type="project" value="UniProtKB-KW"/>
</dbReference>
<dbReference type="EMBL" id="LR536451">
    <property type="protein sequence ID" value="VFU16723.1"/>
    <property type="molecule type" value="Genomic_DNA"/>
</dbReference>
<keyword evidence="5" id="KW-0411">Iron-sulfur</keyword>
<evidence type="ECO:0000256" key="4">
    <source>
        <dbReference type="ARBA" id="ARBA00023004"/>
    </source>
</evidence>
<dbReference type="PROSITE" id="PS51296">
    <property type="entry name" value="RIESKE"/>
    <property type="match status" value="1"/>
</dbReference>
<keyword evidence="3 8" id="KW-0560">Oxidoreductase</keyword>
<keyword evidence="8" id="KW-0614">Plasmid</keyword>
<accession>A0A4U8Z757</accession>